<feature type="region of interest" description="Disordered" evidence="16">
    <location>
        <begin position="541"/>
        <end position="560"/>
    </location>
</feature>
<dbReference type="GO" id="GO:0009881">
    <property type="term" value="F:photoreceptor activity"/>
    <property type="evidence" value="ECO:0007669"/>
    <property type="project" value="UniProtKB-KW"/>
</dbReference>
<feature type="chain" id="PRO_5023132108" evidence="17">
    <location>
        <begin position="24"/>
        <end position="647"/>
    </location>
</feature>
<dbReference type="FunFam" id="1.20.1070.10:FF:000044">
    <property type="entry name" value="Opsin, ultraviolet-sensitive"/>
    <property type="match status" value="1"/>
</dbReference>
<dbReference type="GO" id="GO:0007601">
    <property type="term" value="P:visual perception"/>
    <property type="evidence" value="ECO:0007669"/>
    <property type="project" value="UniProtKB-KW"/>
</dbReference>
<keyword evidence="7 15" id="KW-0157">Chromophore</keyword>
<keyword evidence="11 15" id="KW-0675">Receptor</keyword>
<reference evidence="19 20" key="1">
    <citation type="submission" date="2019-08" db="EMBL/GenBank/DDBJ databases">
        <authorList>
            <person name="Alioto T."/>
            <person name="Alioto T."/>
            <person name="Gomez Garrido J."/>
        </authorList>
    </citation>
    <scope>NUCLEOTIDE SEQUENCE [LARGE SCALE GENOMIC DNA]</scope>
</reference>
<dbReference type="PROSITE" id="PS50262">
    <property type="entry name" value="G_PROTEIN_RECEP_F1_2"/>
    <property type="match status" value="1"/>
</dbReference>
<evidence type="ECO:0000256" key="12">
    <source>
        <dbReference type="ARBA" id="ARBA00023180"/>
    </source>
</evidence>
<keyword evidence="4 15" id="KW-0812">Transmembrane</keyword>
<comment type="similarity">
    <text evidence="15">Belongs to the G-protein coupled receptor 1 family. Opsin subfamily.</text>
</comment>
<evidence type="ECO:0000313" key="19">
    <source>
        <dbReference type="EMBL" id="VVC43320.1"/>
    </source>
</evidence>
<protein>
    <submittedName>
        <fullName evidence="19">Visual pigments (Opsins) retinal binding site,Opsin,G protein-coupled receptor, rhodopsin</fullName>
    </submittedName>
</protein>
<comment type="caution">
    <text evidence="15">Lacks conserved residue(s) required for the propagation of feature annotation.</text>
</comment>
<feature type="transmembrane region" description="Helical" evidence="15">
    <location>
        <begin position="451"/>
        <end position="478"/>
    </location>
</feature>
<dbReference type="EMBL" id="CABPRJ010002368">
    <property type="protein sequence ID" value="VVC43320.1"/>
    <property type="molecule type" value="Genomic_DNA"/>
</dbReference>
<feature type="transmembrane region" description="Helical" evidence="15">
    <location>
        <begin position="400"/>
        <end position="430"/>
    </location>
</feature>
<organism evidence="19 20">
    <name type="scientific">Cinara cedri</name>
    <dbReference type="NCBI Taxonomy" id="506608"/>
    <lineage>
        <taxon>Eukaryota</taxon>
        <taxon>Metazoa</taxon>
        <taxon>Ecdysozoa</taxon>
        <taxon>Arthropoda</taxon>
        <taxon>Hexapoda</taxon>
        <taxon>Insecta</taxon>
        <taxon>Pterygota</taxon>
        <taxon>Neoptera</taxon>
        <taxon>Paraneoptera</taxon>
        <taxon>Hemiptera</taxon>
        <taxon>Sternorrhyncha</taxon>
        <taxon>Aphidomorpha</taxon>
        <taxon>Aphidoidea</taxon>
        <taxon>Aphididae</taxon>
        <taxon>Lachninae</taxon>
        <taxon>Cinara</taxon>
    </lineage>
</organism>
<feature type="domain" description="G-protein coupled receptors family 1 profile" evidence="18">
    <location>
        <begin position="251"/>
        <end position="507"/>
    </location>
</feature>
<feature type="transmembrane region" description="Helical" evidence="15">
    <location>
        <begin position="308"/>
        <end position="329"/>
    </location>
</feature>
<evidence type="ECO:0000313" key="20">
    <source>
        <dbReference type="Proteomes" id="UP000325440"/>
    </source>
</evidence>
<dbReference type="InterPro" id="IPR000276">
    <property type="entry name" value="GPCR_Rhodpsn"/>
</dbReference>
<evidence type="ECO:0000259" key="18">
    <source>
        <dbReference type="PROSITE" id="PS50262"/>
    </source>
</evidence>
<evidence type="ECO:0000256" key="4">
    <source>
        <dbReference type="ARBA" id="ARBA00022692"/>
    </source>
</evidence>
<keyword evidence="2 15" id="KW-0600">Photoreceptor protein</keyword>
<keyword evidence="10" id="KW-1015">Disulfide bond</keyword>
<evidence type="ECO:0000256" key="16">
    <source>
        <dbReference type="SAM" id="MobiDB-lite"/>
    </source>
</evidence>
<feature type="transmembrane region" description="Helical" evidence="15">
    <location>
        <begin position="350"/>
        <end position="370"/>
    </location>
</feature>
<evidence type="ECO:0000256" key="8">
    <source>
        <dbReference type="ARBA" id="ARBA00023040"/>
    </source>
</evidence>
<dbReference type="SUPFAM" id="SSF81321">
    <property type="entry name" value="Family A G protein-coupled receptor-like"/>
    <property type="match status" value="1"/>
</dbReference>
<comment type="subcellular location">
    <subcellularLocation>
        <location evidence="1 15">Membrane</location>
        <topology evidence="1 15">Multi-pass membrane protein</topology>
    </subcellularLocation>
</comment>
<gene>
    <name evidence="19" type="ORF">CINCED_3A001954</name>
</gene>
<name>A0A5E4NEK3_9HEMI</name>
<feature type="signal peptide" evidence="17">
    <location>
        <begin position="1"/>
        <end position="23"/>
    </location>
</feature>
<evidence type="ECO:0000256" key="5">
    <source>
        <dbReference type="ARBA" id="ARBA00022925"/>
    </source>
</evidence>
<keyword evidence="6 15" id="KW-1133">Transmembrane helix</keyword>
<evidence type="ECO:0000256" key="3">
    <source>
        <dbReference type="ARBA" id="ARBA00022606"/>
    </source>
</evidence>
<dbReference type="PRINTS" id="PR00238">
    <property type="entry name" value="OPSIN"/>
</dbReference>
<evidence type="ECO:0000256" key="11">
    <source>
        <dbReference type="ARBA" id="ARBA00023170"/>
    </source>
</evidence>
<dbReference type="OrthoDB" id="10015560at2759"/>
<accession>A0A5E4NEK3</accession>
<dbReference type="Pfam" id="PF00001">
    <property type="entry name" value="7tm_1"/>
    <property type="match status" value="1"/>
</dbReference>
<keyword evidence="12" id="KW-0325">Glycoprotein</keyword>
<keyword evidence="8 15" id="KW-0297">G-protein coupled receptor</keyword>
<evidence type="ECO:0000256" key="14">
    <source>
        <dbReference type="ARBA" id="ARBA00023305"/>
    </source>
</evidence>
<dbReference type="PANTHER" id="PTHR24240">
    <property type="entry name" value="OPSIN"/>
    <property type="match status" value="1"/>
</dbReference>
<proteinExistence type="inferred from homology"/>
<dbReference type="GO" id="GO:0016020">
    <property type="term" value="C:membrane"/>
    <property type="evidence" value="ECO:0007669"/>
    <property type="project" value="UniProtKB-SubCell"/>
</dbReference>
<evidence type="ECO:0000256" key="17">
    <source>
        <dbReference type="SAM" id="SignalP"/>
    </source>
</evidence>
<dbReference type="GO" id="GO:0007602">
    <property type="term" value="P:phototransduction"/>
    <property type="evidence" value="ECO:0007669"/>
    <property type="project" value="UniProtKB-KW"/>
</dbReference>
<dbReference type="Gene3D" id="1.20.1070.10">
    <property type="entry name" value="Rhodopsin 7-helix transmembrane proteins"/>
    <property type="match status" value="1"/>
</dbReference>
<evidence type="ECO:0000256" key="1">
    <source>
        <dbReference type="ARBA" id="ARBA00004141"/>
    </source>
</evidence>
<keyword evidence="14" id="KW-0844">Vision</keyword>
<evidence type="ECO:0000256" key="10">
    <source>
        <dbReference type="ARBA" id="ARBA00023157"/>
    </source>
</evidence>
<dbReference type="PRINTS" id="PR00237">
    <property type="entry name" value="GPCRRHODOPSN"/>
</dbReference>
<keyword evidence="20" id="KW-1185">Reference proteome</keyword>
<keyword evidence="17" id="KW-0732">Signal</keyword>
<keyword evidence="3 15" id="KW-0716">Sensory transduction</keyword>
<evidence type="ECO:0000256" key="15">
    <source>
        <dbReference type="RuleBase" id="RU004951"/>
    </source>
</evidence>
<dbReference type="CDD" id="cd15079">
    <property type="entry name" value="7tmA_photoreceptors_insect"/>
    <property type="match status" value="1"/>
</dbReference>
<dbReference type="SMART" id="SM01381">
    <property type="entry name" value="7TM_GPCR_Srsx"/>
    <property type="match status" value="1"/>
</dbReference>
<dbReference type="InterPro" id="IPR050125">
    <property type="entry name" value="GPCR_opsins"/>
</dbReference>
<feature type="region of interest" description="Disordered" evidence="16">
    <location>
        <begin position="115"/>
        <end position="170"/>
    </location>
</feature>
<feature type="transmembrane region" description="Helical" evidence="15">
    <location>
        <begin position="272"/>
        <end position="296"/>
    </location>
</feature>
<dbReference type="Proteomes" id="UP000325440">
    <property type="component" value="Unassembled WGS sequence"/>
</dbReference>
<feature type="compositionally biased region" description="Polar residues" evidence="16">
    <location>
        <begin position="541"/>
        <end position="559"/>
    </location>
</feature>
<feature type="transmembrane region" description="Helical" evidence="15">
    <location>
        <begin position="235"/>
        <end position="260"/>
    </location>
</feature>
<sequence>MTLSPRCIFFCMTFFLFNKLTVCKNVFRNENETDFPSTTTVEVSLLTNDASWTIEISNSDNISNSTRDCVFESNITNNSVTARCNFSKTAAVNDDFTTRLPAVLSRNTRTANLQITPKPKPQKSTVVTKTPKRMSPTTKSAKLVPKKNNSRSQTTTAWPKSDKRLGNSDSAGGKNLYNVVKTTLNDTADRSIEADFKTKYPVDMWKDHGFYTDEYIELINSHWFTFKPPNPTSHYVLGVLYTFIMIFGCFGNSLVIFMYIKCKSLQTPANVLIMNLAVSDFIMMAKTPVFIYNSYYQGPTLGKLGCQIYGFFGGLTGTVSIMTLAAISLDRYYVIVHPLNAAVKTTKQRARVWIGLIWVYGFLFSVIPVLDMGYSRYVPEGYLTSCSFDYLTNDDREKGFILVFFAAAWCIPFTAISYCYVKILMAVWVTSEMAASRFGQEEEKRKTEIRLGYVVVGVIVLWFVSWTPYAVVALLGVFDQKEYITPLGSMIPALLCKAASCTDPWIYAITHPRFKNELTKLLSKKKTRKLERDYGMKKGWNQSRSNKTCGGPRTTNYSSTEDEDVEEVIVMVDPDDFGYSGGGSSKMHRQGSTSSHKTAETKALETKFPPTRQESLKYMPPSWYKMPRTTSKSSIKLDVRCVAGDNK</sequence>
<dbReference type="GO" id="GO:0004930">
    <property type="term" value="F:G protein-coupled receptor activity"/>
    <property type="evidence" value="ECO:0007669"/>
    <property type="project" value="UniProtKB-KW"/>
</dbReference>
<dbReference type="InterPro" id="IPR001760">
    <property type="entry name" value="Opsin"/>
</dbReference>
<dbReference type="InterPro" id="IPR017452">
    <property type="entry name" value="GPCR_Rhodpsn_7TM"/>
</dbReference>
<evidence type="ECO:0000256" key="6">
    <source>
        <dbReference type="ARBA" id="ARBA00022989"/>
    </source>
</evidence>
<keyword evidence="13 15" id="KW-0807">Transducer</keyword>
<dbReference type="PROSITE" id="PS00238">
    <property type="entry name" value="OPSIN"/>
    <property type="match status" value="1"/>
</dbReference>
<evidence type="ECO:0000256" key="9">
    <source>
        <dbReference type="ARBA" id="ARBA00023136"/>
    </source>
</evidence>
<dbReference type="InterPro" id="IPR027430">
    <property type="entry name" value="Retinal_BS"/>
</dbReference>
<evidence type="ECO:0000256" key="2">
    <source>
        <dbReference type="ARBA" id="ARBA00022543"/>
    </source>
</evidence>
<dbReference type="AlphaFoldDB" id="A0A5E4NEK3"/>
<keyword evidence="9 15" id="KW-0472">Membrane</keyword>
<feature type="region of interest" description="Disordered" evidence="16">
    <location>
        <begin position="580"/>
        <end position="629"/>
    </location>
</feature>
<evidence type="ECO:0000256" key="7">
    <source>
        <dbReference type="ARBA" id="ARBA00022991"/>
    </source>
</evidence>
<keyword evidence="5 15" id="KW-0681">Retinal protein</keyword>
<evidence type="ECO:0000256" key="13">
    <source>
        <dbReference type="ARBA" id="ARBA00023224"/>
    </source>
</evidence>
<dbReference type="PROSITE" id="PS00237">
    <property type="entry name" value="G_PROTEIN_RECEP_F1_1"/>
    <property type="match status" value="1"/>
</dbReference>